<dbReference type="InterPro" id="IPR007345">
    <property type="entry name" value="Polysacch_pyruvyl_Trfase"/>
</dbReference>
<dbReference type="AlphaFoldDB" id="A0A2P7S4S9"/>
<evidence type="ECO:0000313" key="3">
    <source>
        <dbReference type="EMBL" id="PSJ57429.1"/>
    </source>
</evidence>
<accession>A0A2P7S4S9</accession>
<gene>
    <name evidence="3" type="ORF">C7I84_17425</name>
</gene>
<sequence>MDTLVAQEGRMANTTSSSKKRKRPKIGIGGYFGYGNYGDELFLEVFKEHLGRDFELEVLPNRLDKPYFAQAAEDRVDGVDAVLIGGGDLVQPWSIDPRYFHSAYLRKNVFLAGLGVPIRAGQSAQVEKPHIIERYKKFFGHPNVRFINVRDKQSADWVEGKLNPAAKVIESPDLVCGLTLPRVHRDPANPILGIVTRHRPGHELEDDYSRIEQLGAYAISEGWAVRHIILGSGLIGERDVVNAERVKIPGKSVIHTEDLWEMTRAIGECSALASMKFHGTVVATMYGIPSMVLVPTSKNRNFMRRMGRDDLLSRFDAEDLVDRFRPFPAAIDPDWVTRLRNGAVDMLDKLRDAISKRVAP</sequence>
<feature type="region of interest" description="Disordered" evidence="1">
    <location>
        <begin position="1"/>
        <end position="22"/>
    </location>
</feature>
<dbReference type="Proteomes" id="UP000241229">
    <property type="component" value="Unassembled WGS sequence"/>
</dbReference>
<proteinExistence type="predicted"/>
<dbReference type="EMBL" id="PXYK01000017">
    <property type="protein sequence ID" value="PSJ57429.1"/>
    <property type="molecule type" value="Genomic_DNA"/>
</dbReference>
<evidence type="ECO:0000256" key="1">
    <source>
        <dbReference type="SAM" id="MobiDB-lite"/>
    </source>
</evidence>
<feature type="domain" description="Polysaccharide pyruvyl transferase" evidence="2">
    <location>
        <begin position="36"/>
        <end position="293"/>
    </location>
</feature>
<evidence type="ECO:0000313" key="4">
    <source>
        <dbReference type="Proteomes" id="UP000241229"/>
    </source>
</evidence>
<reference evidence="3 4" key="1">
    <citation type="submission" date="2018-03" db="EMBL/GenBank/DDBJ databases">
        <title>The draft genome of Mesorhizobium sp. 6GN-30.</title>
        <authorList>
            <person name="Liu L."/>
            <person name="Li L."/>
            <person name="Wang T."/>
            <person name="Zhang X."/>
            <person name="Liang L."/>
        </authorList>
    </citation>
    <scope>NUCLEOTIDE SEQUENCE [LARGE SCALE GENOMIC DNA]</scope>
    <source>
        <strain evidence="3 4">6GN30</strain>
    </source>
</reference>
<dbReference type="PANTHER" id="PTHR36836:SF1">
    <property type="entry name" value="COLANIC ACID BIOSYNTHESIS PROTEIN WCAK"/>
    <property type="match status" value="1"/>
</dbReference>
<protein>
    <recommendedName>
        <fullName evidence="2">Polysaccharide pyruvyl transferase domain-containing protein</fullName>
    </recommendedName>
</protein>
<dbReference type="OrthoDB" id="1814359at2"/>
<dbReference type="Pfam" id="PF04230">
    <property type="entry name" value="PS_pyruv_trans"/>
    <property type="match status" value="1"/>
</dbReference>
<keyword evidence="4" id="KW-1185">Reference proteome</keyword>
<evidence type="ECO:0000259" key="2">
    <source>
        <dbReference type="Pfam" id="PF04230"/>
    </source>
</evidence>
<comment type="caution">
    <text evidence="3">The sequence shown here is derived from an EMBL/GenBank/DDBJ whole genome shotgun (WGS) entry which is preliminary data.</text>
</comment>
<name>A0A2P7S4S9_9HYPH</name>
<organism evidence="3 4">
    <name type="scientific">Kumtagia ephedrae</name>
    <dbReference type="NCBI Taxonomy" id="2116701"/>
    <lineage>
        <taxon>Bacteria</taxon>
        <taxon>Pseudomonadati</taxon>
        <taxon>Pseudomonadota</taxon>
        <taxon>Alphaproteobacteria</taxon>
        <taxon>Hyphomicrobiales</taxon>
        <taxon>Phyllobacteriaceae</taxon>
        <taxon>Kumtagia</taxon>
    </lineage>
</organism>
<dbReference type="PANTHER" id="PTHR36836">
    <property type="entry name" value="COLANIC ACID BIOSYNTHESIS PROTEIN WCAK"/>
    <property type="match status" value="1"/>
</dbReference>